<dbReference type="InterPro" id="IPR000719">
    <property type="entry name" value="Prot_kinase_dom"/>
</dbReference>
<dbReference type="EMBL" id="VEVO01000010">
    <property type="protein sequence ID" value="KAF0036086.1"/>
    <property type="molecule type" value="Genomic_DNA"/>
</dbReference>
<keyword evidence="9" id="KW-0418">Kinase</keyword>
<evidence type="ECO:0000256" key="10">
    <source>
        <dbReference type="ARBA" id="ARBA00022840"/>
    </source>
</evidence>
<dbReference type="InterPro" id="IPR050588">
    <property type="entry name" value="WNK_Ser-Thr_kinase"/>
</dbReference>
<dbReference type="InterPro" id="IPR024678">
    <property type="entry name" value="Kinase_OSR1/WNK_CCT"/>
</dbReference>
<keyword evidence="8" id="KW-0547">Nucleotide-binding</keyword>
<dbReference type="GO" id="GO:0004674">
    <property type="term" value="F:protein serine/threonine kinase activity"/>
    <property type="evidence" value="ECO:0007669"/>
    <property type="project" value="UniProtKB-KW"/>
</dbReference>
<feature type="compositionally biased region" description="Low complexity" evidence="13">
    <location>
        <begin position="55"/>
        <end position="64"/>
    </location>
</feature>
<organism evidence="15 16">
    <name type="scientific">Scophthalmus maximus</name>
    <name type="common">Turbot</name>
    <name type="synonym">Psetta maxima</name>
    <dbReference type="NCBI Taxonomy" id="52904"/>
    <lineage>
        <taxon>Eukaryota</taxon>
        <taxon>Metazoa</taxon>
        <taxon>Chordata</taxon>
        <taxon>Craniata</taxon>
        <taxon>Vertebrata</taxon>
        <taxon>Euteleostomi</taxon>
        <taxon>Actinopterygii</taxon>
        <taxon>Neopterygii</taxon>
        <taxon>Teleostei</taxon>
        <taxon>Neoteleostei</taxon>
        <taxon>Acanthomorphata</taxon>
        <taxon>Carangaria</taxon>
        <taxon>Pleuronectiformes</taxon>
        <taxon>Pleuronectoidei</taxon>
        <taxon>Scophthalmidae</taxon>
        <taxon>Scophthalmus</taxon>
    </lineage>
</organism>
<feature type="region of interest" description="Disordered" evidence="13">
    <location>
        <begin position="704"/>
        <end position="761"/>
    </location>
</feature>
<feature type="region of interest" description="Disordered" evidence="13">
    <location>
        <begin position="577"/>
        <end position="612"/>
    </location>
</feature>
<feature type="region of interest" description="Disordered" evidence="13">
    <location>
        <begin position="1762"/>
        <end position="1926"/>
    </location>
</feature>
<evidence type="ECO:0000256" key="13">
    <source>
        <dbReference type="SAM" id="MobiDB-lite"/>
    </source>
</evidence>
<feature type="compositionally biased region" description="Low complexity" evidence="13">
    <location>
        <begin position="746"/>
        <end position="761"/>
    </location>
</feature>
<protein>
    <recommendedName>
        <fullName evidence="3">non-specific serine/threonine protein kinase</fullName>
        <ecNumber evidence="3">2.7.11.1</ecNumber>
    </recommendedName>
</protein>
<reference evidence="15 16" key="1">
    <citation type="submission" date="2019-06" db="EMBL/GenBank/DDBJ databases">
        <title>Draft genomes of female and male turbot (Scophthalmus maximus).</title>
        <authorList>
            <person name="Xu H."/>
            <person name="Xu X.-W."/>
            <person name="Shao C."/>
            <person name="Chen S."/>
        </authorList>
    </citation>
    <scope>NUCLEOTIDE SEQUENCE [LARGE SCALE GENOMIC DNA]</scope>
    <source>
        <strain evidence="15">Ysfricsl-2016a</strain>
        <tissue evidence="15">Blood</tissue>
    </source>
</reference>
<feature type="compositionally biased region" description="Low complexity" evidence="13">
    <location>
        <begin position="1120"/>
        <end position="1131"/>
    </location>
</feature>
<feature type="region of interest" description="Disordered" evidence="13">
    <location>
        <begin position="1615"/>
        <end position="1671"/>
    </location>
</feature>
<comment type="subcellular location">
    <subcellularLocation>
        <location evidence="2">Cytoplasm</location>
    </subcellularLocation>
</comment>
<evidence type="ECO:0000313" key="15">
    <source>
        <dbReference type="EMBL" id="KAF0036086.1"/>
    </source>
</evidence>
<dbReference type="Pfam" id="PF00069">
    <property type="entry name" value="Pkinase"/>
    <property type="match status" value="1"/>
</dbReference>
<feature type="compositionally biased region" description="Low complexity" evidence="13">
    <location>
        <begin position="1561"/>
        <end position="1581"/>
    </location>
</feature>
<feature type="compositionally biased region" description="Low complexity" evidence="13">
    <location>
        <begin position="1888"/>
        <end position="1901"/>
    </location>
</feature>
<dbReference type="EC" id="2.7.11.1" evidence="3"/>
<feature type="compositionally biased region" description="Polar residues" evidence="13">
    <location>
        <begin position="1635"/>
        <end position="1650"/>
    </location>
</feature>
<dbReference type="SUPFAM" id="SSF56112">
    <property type="entry name" value="Protein kinase-like (PK-like)"/>
    <property type="match status" value="1"/>
</dbReference>
<comment type="cofactor">
    <cofactor evidence="1">
        <name>Mg(2+)</name>
        <dbReference type="ChEBI" id="CHEBI:18420"/>
    </cofactor>
</comment>
<evidence type="ECO:0000256" key="5">
    <source>
        <dbReference type="ARBA" id="ARBA00022527"/>
    </source>
</evidence>
<dbReference type="Gene3D" id="1.10.510.10">
    <property type="entry name" value="Transferase(Phosphotransferase) domain 1"/>
    <property type="match status" value="1"/>
</dbReference>
<comment type="catalytic activity">
    <reaction evidence="12">
        <text>L-seryl-[protein] + ATP = O-phospho-L-seryl-[protein] + ADP + H(+)</text>
        <dbReference type="Rhea" id="RHEA:17989"/>
        <dbReference type="Rhea" id="RHEA-COMP:9863"/>
        <dbReference type="Rhea" id="RHEA-COMP:11604"/>
        <dbReference type="ChEBI" id="CHEBI:15378"/>
        <dbReference type="ChEBI" id="CHEBI:29999"/>
        <dbReference type="ChEBI" id="CHEBI:30616"/>
        <dbReference type="ChEBI" id="CHEBI:83421"/>
        <dbReference type="ChEBI" id="CHEBI:456216"/>
        <dbReference type="EC" id="2.7.11.1"/>
    </reaction>
</comment>
<evidence type="ECO:0000256" key="1">
    <source>
        <dbReference type="ARBA" id="ARBA00001946"/>
    </source>
</evidence>
<dbReference type="Gene3D" id="3.10.20.90">
    <property type="entry name" value="Phosphatidylinositol 3-kinase Catalytic Subunit, Chain A, domain 1"/>
    <property type="match status" value="2"/>
</dbReference>
<feature type="compositionally biased region" description="Polar residues" evidence="13">
    <location>
        <begin position="891"/>
        <end position="905"/>
    </location>
</feature>
<feature type="compositionally biased region" description="Polar residues" evidence="13">
    <location>
        <begin position="712"/>
        <end position="745"/>
    </location>
</feature>
<dbReference type="Pfam" id="PF24889">
    <property type="entry name" value="CCTL2_WNK"/>
    <property type="match status" value="1"/>
</dbReference>
<evidence type="ECO:0000256" key="2">
    <source>
        <dbReference type="ARBA" id="ARBA00004496"/>
    </source>
</evidence>
<dbReference type="GO" id="GO:0005737">
    <property type="term" value="C:cytoplasm"/>
    <property type="evidence" value="ECO:0007669"/>
    <property type="project" value="UniProtKB-SubCell"/>
</dbReference>
<keyword evidence="7" id="KW-0808">Transferase</keyword>
<feature type="compositionally biased region" description="Low complexity" evidence="13">
    <location>
        <begin position="993"/>
        <end position="1009"/>
    </location>
</feature>
<feature type="region of interest" description="Disordered" evidence="13">
    <location>
        <begin position="1381"/>
        <end position="1455"/>
    </location>
</feature>
<dbReference type="PANTHER" id="PTHR13902">
    <property type="entry name" value="SERINE/THREONINE-PROTEIN KINASE WNK WITH NO LYSINE -RELATED"/>
    <property type="match status" value="1"/>
</dbReference>
<evidence type="ECO:0000256" key="9">
    <source>
        <dbReference type="ARBA" id="ARBA00022777"/>
    </source>
</evidence>
<evidence type="ECO:0000256" key="7">
    <source>
        <dbReference type="ARBA" id="ARBA00022679"/>
    </source>
</evidence>
<dbReference type="Pfam" id="PF12202">
    <property type="entry name" value="OSR1_C"/>
    <property type="match status" value="1"/>
</dbReference>
<feature type="region of interest" description="Disordered" evidence="13">
    <location>
        <begin position="157"/>
        <end position="176"/>
    </location>
</feature>
<dbReference type="SMART" id="SM00220">
    <property type="entry name" value="S_TKc"/>
    <property type="match status" value="1"/>
</dbReference>
<dbReference type="GO" id="GO:0005524">
    <property type="term" value="F:ATP binding"/>
    <property type="evidence" value="ECO:0007669"/>
    <property type="project" value="UniProtKB-KW"/>
</dbReference>
<dbReference type="CDD" id="cd13983">
    <property type="entry name" value="STKc_WNK"/>
    <property type="match status" value="1"/>
</dbReference>
<keyword evidence="6" id="KW-0597">Phosphoprotein</keyword>
<dbReference type="FunFam" id="3.10.20.90:FF:000012">
    <property type="entry name" value="Serine/threonine-protein kinase WNK1 isoform 2"/>
    <property type="match status" value="1"/>
</dbReference>
<evidence type="ECO:0000256" key="6">
    <source>
        <dbReference type="ARBA" id="ARBA00022553"/>
    </source>
</evidence>
<feature type="compositionally biased region" description="Polar residues" evidence="13">
    <location>
        <begin position="1618"/>
        <end position="1627"/>
    </location>
</feature>
<dbReference type="InterPro" id="IPR056865">
    <property type="entry name" value="CCTL2_WNK"/>
</dbReference>
<feature type="region of interest" description="Disordered" evidence="13">
    <location>
        <begin position="643"/>
        <end position="677"/>
    </location>
</feature>
<keyword evidence="10" id="KW-0067">ATP-binding</keyword>
<evidence type="ECO:0000256" key="11">
    <source>
        <dbReference type="ARBA" id="ARBA00047899"/>
    </source>
</evidence>
<comment type="catalytic activity">
    <reaction evidence="11">
        <text>L-threonyl-[protein] + ATP = O-phospho-L-threonyl-[protein] + ADP + H(+)</text>
        <dbReference type="Rhea" id="RHEA:46608"/>
        <dbReference type="Rhea" id="RHEA-COMP:11060"/>
        <dbReference type="Rhea" id="RHEA-COMP:11605"/>
        <dbReference type="ChEBI" id="CHEBI:15378"/>
        <dbReference type="ChEBI" id="CHEBI:30013"/>
        <dbReference type="ChEBI" id="CHEBI:30616"/>
        <dbReference type="ChEBI" id="CHEBI:61977"/>
        <dbReference type="ChEBI" id="CHEBI:456216"/>
        <dbReference type="EC" id="2.7.11.1"/>
    </reaction>
</comment>
<dbReference type="FunFam" id="3.10.20.90:FF:000007">
    <property type="entry name" value="Serine/threonine-protein kinase WNK1 isoform 1"/>
    <property type="match status" value="1"/>
</dbReference>
<feature type="region of interest" description="Disordered" evidence="13">
    <location>
        <begin position="891"/>
        <end position="930"/>
    </location>
</feature>
<dbReference type="PROSITE" id="PS50011">
    <property type="entry name" value="PROTEIN_KINASE_DOM"/>
    <property type="match status" value="1"/>
</dbReference>
<feature type="compositionally biased region" description="Low complexity" evidence="13">
    <location>
        <begin position="1187"/>
        <end position="1202"/>
    </location>
</feature>
<feature type="region of interest" description="Disordered" evidence="13">
    <location>
        <begin position="1120"/>
        <end position="1158"/>
    </location>
</feature>
<feature type="compositionally biased region" description="Basic and acidic residues" evidence="13">
    <location>
        <begin position="1848"/>
        <end position="1858"/>
    </location>
</feature>
<dbReference type="Proteomes" id="UP000438429">
    <property type="component" value="Unassembled WGS sequence"/>
</dbReference>
<feature type="region of interest" description="Disordered" evidence="13">
    <location>
        <begin position="977"/>
        <end position="1017"/>
    </location>
</feature>
<feature type="compositionally biased region" description="Polar residues" evidence="13">
    <location>
        <begin position="111"/>
        <end position="124"/>
    </location>
</feature>
<feature type="compositionally biased region" description="Basic and acidic residues" evidence="13">
    <location>
        <begin position="1914"/>
        <end position="1926"/>
    </location>
</feature>
<feature type="compositionally biased region" description="Basic and acidic residues" evidence="13">
    <location>
        <begin position="125"/>
        <end position="144"/>
    </location>
</feature>
<feature type="region of interest" description="Disordered" evidence="13">
    <location>
        <begin position="1722"/>
        <end position="1744"/>
    </location>
</feature>
<evidence type="ECO:0000313" key="16">
    <source>
        <dbReference type="Proteomes" id="UP000438429"/>
    </source>
</evidence>
<keyword evidence="4" id="KW-0963">Cytoplasm</keyword>
<comment type="caution">
    <text evidence="15">The sequence shown here is derived from an EMBL/GenBank/DDBJ whole genome shotgun (WGS) entry which is preliminary data.</text>
</comment>
<feature type="domain" description="Protein kinase" evidence="14">
    <location>
        <begin position="184"/>
        <end position="442"/>
    </location>
</feature>
<feature type="region of interest" description="Disordered" evidence="13">
    <location>
        <begin position="1"/>
        <end position="28"/>
    </location>
</feature>
<dbReference type="InterPro" id="IPR008271">
    <property type="entry name" value="Ser/Thr_kinase_AS"/>
</dbReference>
<keyword evidence="5" id="KW-0723">Serine/threonine-protein kinase</keyword>
<dbReference type="FunFam" id="3.30.200.20:FF:000494">
    <property type="entry name" value="serine/threonine-protein kinase WNK2 isoform X2"/>
    <property type="match status" value="1"/>
</dbReference>
<feature type="compositionally biased region" description="Polar residues" evidence="13">
    <location>
        <begin position="1807"/>
        <end position="1823"/>
    </location>
</feature>
<proteinExistence type="predicted"/>
<dbReference type="Gene3D" id="3.30.200.20">
    <property type="entry name" value="Phosphorylase Kinase, domain 1"/>
    <property type="match status" value="1"/>
</dbReference>
<sequence length="1926" mass="206839">MNPRITMEPEAASNCKARHQGPKYPSLPSSQCELAMGDGHINHVDSAVRGGCDPSASPSSSYQSNVHQRFVRRSLWFSDTDEQAFEAPECDNRSKVLNINLRTIVDRTRGTSCGIQEGSSTESQGRQKDNGATESASEEKEKGGDALSAACSDGAKSAIKASSEENEEEAEMKAVSTSPGGRFLKFDIELGRGSFKTVYKGLDTETWVEVAWCELQDRKLSKVERQRFKEEAEMLKGLQHPNIVRFYDFWESPLKGKKCIVLVTELMTSGTLKTYLKRFKVMKPKVLRSWCRQILKGLHFLHTRTPPIIHRDLKCDNIFITGPTGSVKIGDLGLATLKAASFAKSVIGTPEFMAPEMYEEHYDEAVDVYAFGMCMLEMATSEYPYSECQNAAQIYRKVTSGVKPGSYNKVMDPEIKEIIGECICQKKEERYTIKDLLNHAFFAEDTGVRVELAEEDDGKKASIALKLWVEDHKKLKGKYKESGAIEFTFDLEKEVPEVVAQEMVDSGFFQESDTKTVGKSIRDRVALIKWRRERTVSAAVAVDQGEGGHRVQMTPSQGVSALGAHVGQPLLLEPEEPEADQHSRLRNLPASVTSVTSDGTLDSGMGSTVYSDSHSSQQSVLYQSLLEPITMATQQKSLFNITGRKASPCHTPPSHASLLHPSAAHRSARSDGDSSQKIHLLSGSSVVDQESFLDSKDRFNAREQQETGAVGVTSSAGHQNQHSVQGLPSSSTPMNTPLQYLQPGQSYPTAPYAGPPSAAAPAPASQCLVNIQHACSAASYAPPIVQQTQASAVPQHFAQSHQAPGYQQQQAAAASSLTFPLLVQQTCQNCVAPTQQQGQSASGFPAPAAASLPAQQPLASVGAAMAATAQCQPAQAPSTLQHVQAAVNLPSQQPGQSSFTPALYSQQTPVQQEHQQPLQQNTQSSVQQTHNAGQAYIQPQLQHNQDTVHPINQQMAQQPTHQSQSLHVSAQQQLHTPTLQQHGQKAMQTVVPQQSQDLSQSTVQQVQTPAPQPPSTATPVVQVAATHQCYPAAGLPDAALHSYAHSALNTLQQQTAPAQSQYQSTAARQTYGGASQVVTPQSLAASSQHCQAAHISQQFPPYLCLAAFLNQFPSQYPTVQQVPQQAPVSHPEPVQPAPFSSPLQDGANPGAATTVANLDNSNPCQLALQAQTQAQSQVQSQISVLQPSDSLRASPGSASSSLTQQKHPSTLMGAAETNTEDQATEKHTGGQSYDSVNSDATSGKEMSDGYEGTHGGKGEGKVRKHHRRSTRTRSRQEKTSRPKLSMLNVCNTGDKMVECQLETHNHKMVTFKFDLDGDAPEEIATYMVENDFILPLEKEIFIEQLKDIVDKAEDMLSEDTEVLHTGKRWFIICPVAETPVPDKEKTTSGITAAQESENSASPSVRPNCNTAAVTTPVASLSSQNPSCSSSSSLPTAAQTSVQPPDQNIGKARVQQTQPCVTKPALAAAAAAGVRHQNPLPVEEPCISVVSMVTDIPCCAIVPPVSLDVNALDKGAASGLALSQPNEKASPTGELPPQLASHQSVVLQQPYATPIQPGTVTSQPQSPAHQNSQSSSNQQPASGGPGESDSEGPRRVEFVDRTIKTLDEKLRNLLYQEHAPTQPSSTATDPLAPSTEGVSSSPVADGQSTEGALTKKKGDPLPQIPERTDSVGALSDSAVAAANSVLKERDVTASSSSYSSKSRFQIVPASPDVICHLEKSKMIHSSPAPSSGSGGSHSQTQVPGRKEGVVWGCVAVGQSSVTATAEEDNAGTSKSHGTHRYSAPPNFYKATPKSSPDVTPCHIPRAQTIDTPTHNHQQHSSHLYSDSADEDSSSIGLPPVHPAPPAHSLSEHSGSDLMKRAVAFLRRTGRSKSEQSSDSPIRQPVAMNGHAPSPSAGHAHSSYISSDNDSEFEDADMKKELQKLREK</sequence>
<gene>
    <name evidence="15" type="ORF">F2P81_011398</name>
</gene>
<feature type="compositionally biased region" description="Polar residues" evidence="13">
    <location>
        <begin position="1387"/>
        <end position="1418"/>
    </location>
</feature>
<accession>A0A6A4SLJ7</accession>
<dbReference type="InterPro" id="IPR011009">
    <property type="entry name" value="Kinase-like_dom_sf"/>
</dbReference>
<dbReference type="FunFam" id="1.10.510.10:FF:000006">
    <property type="entry name" value="Serine/threonine-protein kinase WNK1 isoform 2"/>
    <property type="match status" value="1"/>
</dbReference>
<feature type="compositionally biased region" description="Low complexity" evidence="13">
    <location>
        <begin position="906"/>
        <end position="923"/>
    </location>
</feature>
<evidence type="ECO:0000259" key="14">
    <source>
        <dbReference type="PROSITE" id="PS50011"/>
    </source>
</evidence>
<feature type="compositionally biased region" description="Polar residues" evidence="13">
    <location>
        <begin position="590"/>
        <end position="612"/>
    </location>
</feature>
<feature type="region of interest" description="Disordered" evidence="13">
    <location>
        <begin position="111"/>
        <end position="149"/>
    </location>
</feature>
<feature type="compositionally biased region" description="Basic residues" evidence="13">
    <location>
        <begin position="1262"/>
        <end position="1273"/>
    </location>
</feature>
<name>A0A6A4SLJ7_SCOMX</name>
<evidence type="ECO:0000256" key="12">
    <source>
        <dbReference type="ARBA" id="ARBA00048679"/>
    </source>
</evidence>
<feature type="region of interest" description="Disordered" evidence="13">
    <location>
        <begin position="1187"/>
        <end position="1282"/>
    </location>
</feature>
<evidence type="ECO:0000256" key="3">
    <source>
        <dbReference type="ARBA" id="ARBA00012513"/>
    </source>
</evidence>
<feature type="region of interest" description="Disordered" evidence="13">
    <location>
        <begin position="45"/>
        <end position="65"/>
    </location>
</feature>
<evidence type="ECO:0000256" key="8">
    <source>
        <dbReference type="ARBA" id="ARBA00022741"/>
    </source>
</evidence>
<feature type="compositionally biased region" description="Polar residues" evidence="13">
    <location>
        <begin position="1229"/>
        <end position="1241"/>
    </location>
</feature>
<feature type="region of interest" description="Disordered" evidence="13">
    <location>
        <begin position="1553"/>
        <end position="1594"/>
    </location>
</feature>
<feature type="compositionally biased region" description="Low complexity" evidence="13">
    <location>
        <begin position="1419"/>
        <end position="1440"/>
    </location>
</feature>
<evidence type="ECO:0000256" key="4">
    <source>
        <dbReference type="ARBA" id="ARBA00022490"/>
    </source>
</evidence>
<dbReference type="PROSITE" id="PS00108">
    <property type="entry name" value="PROTEIN_KINASE_ST"/>
    <property type="match status" value="1"/>
</dbReference>